<evidence type="ECO:0000313" key="3">
    <source>
        <dbReference type="Proteomes" id="UP001500266"/>
    </source>
</evidence>
<protein>
    <submittedName>
        <fullName evidence="2">Uncharacterized protein</fullName>
    </submittedName>
</protein>
<keyword evidence="3" id="KW-1185">Reference proteome</keyword>
<reference evidence="3" key="1">
    <citation type="journal article" date="2019" name="Int. J. Syst. Evol. Microbiol.">
        <title>The Global Catalogue of Microorganisms (GCM) 10K type strain sequencing project: providing services to taxonomists for standard genome sequencing and annotation.</title>
        <authorList>
            <consortium name="The Broad Institute Genomics Platform"/>
            <consortium name="The Broad Institute Genome Sequencing Center for Infectious Disease"/>
            <person name="Wu L."/>
            <person name="Ma J."/>
        </authorList>
    </citation>
    <scope>NUCLEOTIDE SEQUENCE [LARGE SCALE GENOMIC DNA]</scope>
    <source>
        <strain evidence="3">JCM 17316</strain>
    </source>
</reference>
<accession>A0ABP7YHU2</accession>
<dbReference type="Proteomes" id="UP001500266">
    <property type="component" value="Unassembled WGS sequence"/>
</dbReference>
<evidence type="ECO:0000313" key="2">
    <source>
        <dbReference type="EMBL" id="GAA4136256.1"/>
    </source>
</evidence>
<dbReference type="EMBL" id="BAABDO010000020">
    <property type="protein sequence ID" value="GAA4136256.1"/>
    <property type="molecule type" value="Genomic_DNA"/>
</dbReference>
<proteinExistence type="predicted"/>
<feature type="region of interest" description="Disordered" evidence="1">
    <location>
        <begin position="1"/>
        <end position="25"/>
    </location>
</feature>
<evidence type="ECO:0000256" key="1">
    <source>
        <dbReference type="SAM" id="MobiDB-lite"/>
    </source>
</evidence>
<comment type="caution">
    <text evidence="2">The sequence shown here is derived from an EMBL/GenBank/DDBJ whole genome shotgun (WGS) entry which is preliminary data.</text>
</comment>
<name>A0ABP7YHU2_9ACTN</name>
<gene>
    <name evidence="2" type="ORF">GCM10022416_19790</name>
</gene>
<sequence length="102" mass="11026">MKTRRADVSAGERLDPAAGEMRDGERGGVCAAVGSTQKESQLHALNISLIGVFGVNYGFAHFFGRPAAPNRGRPHVPARTQERAASTSFRICLRTRAGRRSM</sequence>
<organism evidence="2 3">
    <name type="scientific">Actinomadura keratinilytica</name>
    <dbReference type="NCBI Taxonomy" id="547461"/>
    <lineage>
        <taxon>Bacteria</taxon>
        <taxon>Bacillati</taxon>
        <taxon>Actinomycetota</taxon>
        <taxon>Actinomycetes</taxon>
        <taxon>Streptosporangiales</taxon>
        <taxon>Thermomonosporaceae</taxon>
        <taxon>Actinomadura</taxon>
    </lineage>
</organism>